<dbReference type="InterPro" id="IPR009003">
    <property type="entry name" value="Peptidase_S1_PA"/>
</dbReference>
<dbReference type="InterPro" id="IPR001316">
    <property type="entry name" value="Pept_S1A_streptogrisin"/>
</dbReference>
<dbReference type="PIRSF" id="PIRSF001134">
    <property type="entry name" value="Streptogrisin"/>
    <property type="match status" value="1"/>
</dbReference>
<feature type="active site" description="Charge relay system" evidence="8">
    <location>
        <position position="222"/>
    </location>
</feature>
<keyword evidence="2" id="KW-0645">Protease</keyword>
<dbReference type="EC" id="3.4.21.-" evidence="11"/>
<dbReference type="InterPro" id="IPR043504">
    <property type="entry name" value="Peptidase_S1_PA_chymotrypsin"/>
</dbReference>
<evidence type="ECO:0000256" key="6">
    <source>
        <dbReference type="ARBA" id="ARBA00023145"/>
    </source>
</evidence>
<keyword evidence="7 9" id="KW-1015">Disulfide bond</keyword>
<evidence type="ECO:0000256" key="3">
    <source>
        <dbReference type="ARBA" id="ARBA00022729"/>
    </source>
</evidence>
<evidence type="ECO:0000256" key="8">
    <source>
        <dbReference type="PIRSR" id="PIRSR001134-1"/>
    </source>
</evidence>
<feature type="active site" description="Charge relay system" evidence="8">
    <location>
        <position position="194"/>
    </location>
</feature>
<dbReference type="RefSeq" id="WP_312865901.1">
    <property type="nucleotide sequence ID" value="NZ_BAABAI010000047.1"/>
</dbReference>
<evidence type="ECO:0000256" key="7">
    <source>
        <dbReference type="ARBA" id="ARBA00023157"/>
    </source>
</evidence>
<dbReference type="SUPFAM" id="SSF50494">
    <property type="entry name" value="Trypsin-like serine proteases"/>
    <property type="match status" value="1"/>
</dbReference>
<dbReference type="CDD" id="cd21112">
    <property type="entry name" value="alphaLP-like"/>
    <property type="match status" value="1"/>
</dbReference>
<dbReference type="InterPro" id="IPR035070">
    <property type="entry name" value="Streptogrisin_prodomain"/>
</dbReference>
<comment type="caution">
    <text evidence="11">The sequence shown here is derived from an EMBL/GenBank/DDBJ whole genome shotgun (WGS) entry which is preliminary data.</text>
</comment>
<keyword evidence="12" id="KW-1185">Reference proteome</keyword>
<name>A0A7W7WZH3_9PSEU</name>
<evidence type="ECO:0000256" key="2">
    <source>
        <dbReference type="ARBA" id="ARBA00022670"/>
    </source>
</evidence>
<protein>
    <submittedName>
        <fullName evidence="11">Streptogrisin C</fullName>
        <ecNumber evidence="11">3.4.21.-</ecNumber>
    </submittedName>
</protein>
<evidence type="ECO:0000259" key="10">
    <source>
        <dbReference type="Pfam" id="PF02983"/>
    </source>
</evidence>
<comment type="similarity">
    <text evidence="1">Belongs to the peptidase S1 family.</text>
</comment>
<dbReference type="Proteomes" id="UP000542674">
    <property type="component" value="Unassembled WGS sequence"/>
</dbReference>
<proteinExistence type="inferred from homology"/>
<dbReference type="EMBL" id="JACHJS010000001">
    <property type="protein sequence ID" value="MBB4968808.1"/>
    <property type="molecule type" value="Genomic_DNA"/>
</dbReference>
<evidence type="ECO:0000256" key="4">
    <source>
        <dbReference type="ARBA" id="ARBA00022801"/>
    </source>
</evidence>
<organism evidence="11 12">
    <name type="scientific">Saccharothrix violaceirubra</name>
    <dbReference type="NCBI Taxonomy" id="413306"/>
    <lineage>
        <taxon>Bacteria</taxon>
        <taxon>Bacillati</taxon>
        <taxon>Actinomycetota</taxon>
        <taxon>Actinomycetes</taxon>
        <taxon>Pseudonocardiales</taxon>
        <taxon>Pseudonocardiaceae</taxon>
        <taxon>Saccharothrix</taxon>
    </lineage>
</organism>
<keyword evidence="5" id="KW-0720">Serine protease</keyword>
<feature type="active site" description="Charge relay system" evidence="8">
    <location>
        <position position="303"/>
    </location>
</feature>
<feature type="disulfide bond" evidence="9">
    <location>
        <begin position="261"/>
        <end position="271"/>
    </location>
</feature>
<dbReference type="Gene3D" id="3.30.300.50">
    <property type="match status" value="2"/>
</dbReference>
<feature type="disulfide bond" evidence="9">
    <location>
        <begin position="179"/>
        <end position="195"/>
    </location>
</feature>
<dbReference type="AlphaFoldDB" id="A0A7W7WZH3"/>
<evidence type="ECO:0000256" key="1">
    <source>
        <dbReference type="ARBA" id="ARBA00007664"/>
    </source>
</evidence>
<sequence>MTSSDTESYPAGLLQAAQRDLGLNAEQLSARLASDTKAGQVERAARAGLGDSFAGSWIDASTGRLTVGVTDARRTGVARAFGADVKVVTYSARQLAGTKSSLDRTSAPVSITGWHVDDASNTVVVEVNKLTRDAAADKFIAGAKTLSPAVRVVEVTESPTTLADTRGGDAYYIGSGSRCSVGFAVTGGFVTAGHCGKSGNTTTGVNRQSQGTFRGSSFPGNDYAWVATNSSWTSKPWVNRYNGSNVTVKDATEAATGAQICRSGSTTQWRCGSIQARNATVNYPQGSVQGLIRTSACAEPGDSGGSAVAGTGFGSAQGMTSGGSGNCSSGGTTYFQPVGEALSAYRLTLTTG</sequence>
<feature type="disulfide bond" evidence="9">
    <location>
        <begin position="297"/>
        <end position="327"/>
    </location>
</feature>
<evidence type="ECO:0000313" key="11">
    <source>
        <dbReference type="EMBL" id="MBB4968808.1"/>
    </source>
</evidence>
<dbReference type="GO" id="GO:0004252">
    <property type="term" value="F:serine-type endopeptidase activity"/>
    <property type="evidence" value="ECO:0007669"/>
    <property type="project" value="InterPro"/>
</dbReference>
<dbReference type="Pfam" id="PF02983">
    <property type="entry name" value="Pro_Al_protease"/>
    <property type="match status" value="1"/>
</dbReference>
<keyword evidence="4 11" id="KW-0378">Hydrolase</keyword>
<feature type="domain" description="Peptidase S1A alpha-lytic prodomain" evidence="10">
    <location>
        <begin position="90"/>
        <end position="144"/>
    </location>
</feature>
<evidence type="ECO:0000256" key="9">
    <source>
        <dbReference type="PIRSR" id="PIRSR001134-2"/>
    </source>
</evidence>
<dbReference type="PRINTS" id="PR00861">
    <property type="entry name" value="ALYTICPTASE"/>
</dbReference>
<keyword evidence="3" id="KW-0732">Signal</keyword>
<evidence type="ECO:0000313" key="12">
    <source>
        <dbReference type="Proteomes" id="UP000542674"/>
    </source>
</evidence>
<dbReference type="GO" id="GO:0006508">
    <property type="term" value="P:proteolysis"/>
    <property type="evidence" value="ECO:0007669"/>
    <property type="project" value="UniProtKB-KW"/>
</dbReference>
<gene>
    <name evidence="11" type="ORF">F4559_006167</name>
</gene>
<dbReference type="InterPro" id="IPR004236">
    <property type="entry name" value="Pept_S1_alpha_lytic"/>
</dbReference>
<dbReference type="GO" id="GO:0005576">
    <property type="term" value="C:extracellular region"/>
    <property type="evidence" value="ECO:0007669"/>
    <property type="project" value="InterPro"/>
</dbReference>
<reference evidence="11 12" key="1">
    <citation type="submission" date="2020-08" db="EMBL/GenBank/DDBJ databases">
        <title>Sequencing the genomes of 1000 actinobacteria strains.</title>
        <authorList>
            <person name="Klenk H.-P."/>
        </authorList>
    </citation>
    <scope>NUCLEOTIDE SEQUENCE [LARGE SCALE GENOMIC DNA]</scope>
    <source>
        <strain evidence="11 12">DSM 45084</strain>
    </source>
</reference>
<evidence type="ECO:0000256" key="5">
    <source>
        <dbReference type="ARBA" id="ARBA00022825"/>
    </source>
</evidence>
<keyword evidence="6" id="KW-0865">Zymogen</keyword>
<accession>A0A7W7WZH3</accession>
<dbReference type="Gene3D" id="2.40.10.10">
    <property type="entry name" value="Trypsin-like serine proteases"/>
    <property type="match status" value="2"/>
</dbReference>